<name>A0AAU7B2Q3_9ACTN</name>
<keyword evidence="6 7" id="KW-0067">ATP-binding</keyword>
<evidence type="ECO:0000256" key="7">
    <source>
        <dbReference type="PROSITE-ProRule" id="PRU10141"/>
    </source>
</evidence>
<dbReference type="PROSITE" id="PS50011">
    <property type="entry name" value="PROTEIN_KINASE_DOM"/>
    <property type="match status" value="1"/>
</dbReference>
<dbReference type="GO" id="GO:0004674">
    <property type="term" value="F:protein serine/threonine kinase activity"/>
    <property type="evidence" value="ECO:0007669"/>
    <property type="project" value="UniProtKB-KW"/>
</dbReference>
<proteinExistence type="predicted"/>
<dbReference type="InterPro" id="IPR017441">
    <property type="entry name" value="Protein_kinase_ATP_BS"/>
</dbReference>
<dbReference type="InterPro" id="IPR011009">
    <property type="entry name" value="Kinase-like_dom_sf"/>
</dbReference>
<dbReference type="InterPro" id="IPR000719">
    <property type="entry name" value="Prot_kinase_dom"/>
</dbReference>
<feature type="compositionally biased region" description="Low complexity" evidence="8">
    <location>
        <begin position="492"/>
        <end position="520"/>
    </location>
</feature>
<evidence type="ECO:0000256" key="2">
    <source>
        <dbReference type="ARBA" id="ARBA00022527"/>
    </source>
</evidence>
<feature type="region of interest" description="Disordered" evidence="8">
    <location>
        <begin position="480"/>
        <end position="521"/>
    </location>
</feature>
<feature type="compositionally biased region" description="Low complexity" evidence="8">
    <location>
        <begin position="663"/>
        <end position="675"/>
    </location>
</feature>
<dbReference type="Gene3D" id="1.10.510.10">
    <property type="entry name" value="Transferase(Phosphotransferase) domain 1"/>
    <property type="match status" value="1"/>
</dbReference>
<dbReference type="CDD" id="cd14014">
    <property type="entry name" value="STKc_PknB_like"/>
    <property type="match status" value="1"/>
</dbReference>
<evidence type="ECO:0000256" key="8">
    <source>
        <dbReference type="SAM" id="MobiDB-lite"/>
    </source>
</evidence>
<keyword evidence="5 10" id="KW-0418">Kinase</keyword>
<evidence type="ECO:0000256" key="5">
    <source>
        <dbReference type="ARBA" id="ARBA00022777"/>
    </source>
</evidence>
<dbReference type="RefSeq" id="WP_354699315.1">
    <property type="nucleotide sequence ID" value="NZ_CP114014.1"/>
</dbReference>
<dbReference type="PROSITE" id="PS00108">
    <property type="entry name" value="PROTEIN_KINASE_ST"/>
    <property type="match status" value="1"/>
</dbReference>
<dbReference type="Pfam" id="PF00069">
    <property type="entry name" value="Pkinase"/>
    <property type="match status" value="1"/>
</dbReference>
<sequence length="723" mass="72931">MPPSDATASERRIGRYLLEGELGRGGMGVVHVAYDEAQDRRVALKVLRADRLIDEAAGDRFAQEMRVAIALEHPNVVPVHEIGTEDGVRFIAMRLVDGEDLGQVIRRDGALLPGRVARLGRQLGAALDAAHARGLVHRDVKPGNVLLTGAGDEEHLYLTDFGLTREPDGGVTQTGQWVGTVDYAAPEQIEAGVIGPRTDVYALGCVLYHALTGELPFTGTFTAKAVAHSTAEFPSIGTALAPDPGRIDTVLAMATAKDPRRRHASAGALARSFARAVADTAVGDGQRTMAMAPILLESDSRPGPDADAAPTEVHPPAAATTAVMPADGAGAVDTGDTGDVAGAPGVGSASAEGAAGAASAGGADADGTAGAAAGAGADDAAGAESDTAGAAGPLPGPRRPVVPAGAGRPRPRSQPRPLDDPATAVRPVAPLRTPRPAPSGPDSAPPTSGDDTPVNRPPARLVAAGAAALVAVLLVIALTRGGGDDDTGRKAGGTSSSKTTAARTTSTGSGAPGTTAAAAPKPAPVKIVPLATTDYTSPGGGYTAKVPAAEGWSVQGEQDLGGVIRTTLTGPDGQQLWIDATPTMAPAFGREGRTVTETRRLQGPLGPVVGYRFTGVPAEFCAGGCVDYQLDLGGRGYAVIAGPTPQARLAARTTIMSLQPVAAAAPPAGATPPGAESQNPAGAAEPDAGSRALPGRADSKKALKQYLKNLRERARELGRGRGR</sequence>
<evidence type="ECO:0000256" key="1">
    <source>
        <dbReference type="ARBA" id="ARBA00012513"/>
    </source>
</evidence>
<dbReference type="SUPFAM" id="SSF56112">
    <property type="entry name" value="Protein kinase-like (PK-like)"/>
    <property type="match status" value="1"/>
</dbReference>
<dbReference type="GO" id="GO:0005524">
    <property type="term" value="F:ATP binding"/>
    <property type="evidence" value="ECO:0007669"/>
    <property type="project" value="UniProtKB-UniRule"/>
</dbReference>
<feature type="region of interest" description="Disordered" evidence="8">
    <location>
        <begin position="322"/>
        <end position="457"/>
    </location>
</feature>
<dbReference type="PROSITE" id="PS00107">
    <property type="entry name" value="PROTEIN_KINASE_ATP"/>
    <property type="match status" value="1"/>
</dbReference>
<dbReference type="AlphaFoldDB" id="A0AAU7B2Q3"/>
<evidence type="ECO:0000256" key="4">
    <source>
        <dbReference type="ARBA" id="ARBA00022741"/>
    </source>
</evidence>
<reference evidence="10" key="1">
    <citation type="submission" date="2022-12" db="EMBL/GenBank/DDBJ databases">
        <title>Paraconexibacter alkalitolerans sp. nov. and Baekduia alba sp. nov., isolated from soil and emended description of the genera Paraconexibacter (Chun et al., 2020) and Baekduia (An et al., 2020).</title>
        <authorList>
            <person name="Vieira S."/>
            <person name="Huber K.J."/>
            <person name="Geppert A."/>
            <person name="Wolf J."/>
            <person name="Neumann-Schaal M."/>
            <person name="Muesken M."/>
            <person name="Overmann J."/>
        </authorList>
    </citation>
    <scope>NUCLEOTIDE SEQUENCE</scope>
    <source>
        <strain evidence="10">AEG42_29</strain>
    </source>
</reference>
<feature type="compositionally biased region" description="Basic and acidic residues" evidence="8">
    <location>
        <begin position="709"/>
        <end position="723"/>
    </location>
</feature>
<keyword evidence="3" id="KW-0808">Transferase</keyword>
<keyword evidence="2" id="KW-0723">Serine/threonine-protein kinase</keyword>
<evidence type="ECO:0000256" key="3">
    <source>
        <dbReference type="ARBA" id="ARBA00022679"/>
    </source>
</evidence>
<feature type="compositionally biased region" description="Low complexity" evidence="8">
    <location>
        <begin position="322"/>
        <end position="393"/>
    </location>
</feature>
<feature type="region of interest" description="Disordered" evidence="8">
    <location>
        <begin position="663"/>
        <end position="723"/>
    </location>
</feature>
<evidence type="ECO:0000313" key="10">
    <source>
        <dbReference type="EMBL" id="XAY08131.1"/>
    </source>
</evidence>
<dbReference type="PANTHER" id="PTHR43289:SF6">
    <property type="entry name" value="SERINE_THREONINE-PROTEIN KINASE NEKL-3"/>
    <property type="match status" value="1"/>
</dbReference>
<dbReference type="KEGG" id="parq:DSM112329_05027"/>
<feature type="binding site" evidence="7">
    <location>
        <position position="45"/>
    </location>
    <ligand>
        <name>ATP</name>
        <dbReference type="ChEBI" id="CHEBI:30616"/>
    </ligand>
</feature>
<dbReference type="EC" id="2.7.11.1" evidence="1"/>
<dbReference type="SMART" id="SM00220">
    <property type="entry name" value="S_TKc"/>
    <property type="match status" value="1"/>
</dbReference>
<keyword evidence="4 7" id="KW-0547">Nucleotide-binding</keyword>
<evidence type="ECO:0000256" key="6">
    <source>
        <dbReference type="ARBA" id="ARBA00022840"/>
    </source>
</evidence>
<dbReference type="Gene3D" id="3.30.200.20">
    <property type="entry name" value="Phosphorylase Kinase, domain 1"/>
    <property type="match status" value="1"/>
</dbReference>
<dbReference type="InterPro" id="IPR008271">
    <property type="entry name" value="Ser/Thr_kinase_AS"/>
</dbReference>
<organism evidence="10">
    <name type="scientific">Paraconexibacter sp. AEG42_29</name>
    <dbReference type="NCBI Taxonomy" id="2997339"/>
    <lineage>
        <taxon>Bacteria</taxon>
        <taxon>Bacillati</taxon>
        <taxon>Actinomycetota</taxon>
        <taxon>Thermoleophilia</taxon>
        <taxon>Solirubrobacterales</taxon>
        <taxon>Paraconexibacteraceae</taxon>
        <taxon>Paraconexibacter</taxon>
    </lineage>
</organism>
<evidence type="ECO:0000259" key="9">
    <source>
        <dbReference type="PROSITE" id="PS50011"/>
    </source>
</evidence>
<dbReference type="EMBL" id="CP114014">
    <property type="protein sequence ID" value="XAY08131.1"/>
    <property type="molecule type" value="Genomic_DNA"/>
</dbReference>
<gene>
    <name evidence="10" type="ORF">DSM112329_05027</name>
</gene>
<dbReference type="PANTHER" id="PTHR43289">
    <property type="entry name" value="MITOGEN-ACTIVATED PROTEIN KINASE KINASE KINASE 20-RELATED"/>
    <property type="match status" value="1"/>
</dbReference>
<protein>
    <recommendedName>
        <fullName evidence="1">non-specific serine/threonine protein kinase</fullName>
        <ecNumber evidence="1">2.7.11.1</ecNumber>
    </recommendedName>
</protein>
<accession>A0AAU7B2Q3</accession>
<feature type="domain" description="Protein kinase" evidence="9">
    <location>
        <begin position="16"/>
        <end position="274"/>
    </location>
</feature>